<dbReference type="AlphaFoldDB" id="A0AAV8GRK7"/>
<dbReference type="EMBL" id="JAMFTS010000001">
    <property type="protein sequence ID" value="KAJ4807922.1"/>
    <property type="molecule type" value="Genomic_DNA"/>
</dbReference>
<comment type="caution">
    <text evidence="5">The sequence shown here is derived from an EMBL/GenBank/DDBJ whole genome shotgun (WGS) entry which is preliminary data.</text>
</comment>
<evidence type="ECO:0000256" key="1">
    <source>
        <dbReference type="ARBA" id="ARBA00022614"/>
    </source>
</evidence>
<feature type="domain" description="Leucine-rich repeat-containing N-terminal plant-type" evidence="4">
    <location>
        <begin position="34"/>
        <end position="66"/>
    </location>
</feature>
<dbReference type="PRINTS" id="PR00019">
    <property type="entry name" value="LEURICHRPT"/>
</dbReference>
<dbReference type="PANTHER" id="PTHR48057:SF30">
    <property type="entry name" value="DNA-DAMAGE-REPAIR_TOLERATION DRT100-LIKE PROTEIN"/>
    <property type="match status" value="1"/>
</dbReference>
<evidence type="ECO:0000256" key="3">
    <source>
        <dbReference type="SAM" id="SignalP"/>
    </source>
</evidence>
<keyword evidence="2" id="KW-0677">Repeat</keyword>
<dbReference type="InterPro" id="IPR001611">
    <property type="entry name" value="Leu-rich_rpt"/>
</dbReference>
<evidence type="ECO:0000313" key="5">
    <source>
        <dbReference type="EMBL" id="KAJ4807922.1"/>
    </source>
</evidence>
<protein>
    <submittedName>
        <fullName evidence="5">Receptor like protein 9</fullName>
    </submittedName>
</protein>
<name>A0AAV8GRK7_9POAL</name>
<sequence length="333" mass="37578">MGNNFTPILLALALLLLPVQWESVSGSGLLCKEEERRALLHIKAELSCSFLEWEGKECCHWERVTCHSRTGHVIELDLRYPDGPHMINAYSLLLNATIFLPLRQLRSLSLSELGICDCVAGAGFESWSTLNKLKMLDLSYNELNRSIISSLAQVPSLRIIDLEGNVNMTGNVPVNEFSATNLEVLNLRDCGFNGSLPYLGDWSSLKAFSVSGNDLYGTITSTGLCRLKNLEELDLSYNNFAGTLPPCLGNLSSLKLVDLSHNQFQIEFPTSFFERVISLRYLSLSNNQLEGTLSLILVHFRIIHILKLWHFQQVHRTFESKVPICHFNFRFLN</sequence>
<organism evidence="5 6">
    <name type="scientific">Rhynchospora pubera</name>
    <dbReference type="NCBI Taxonomy" id="906938"/>
    <lineage>
        <taxon>Eukaryota</taxon>
        <taxon>Viridiplantae</taxon>
        <taxon>Streptophyta</taxon>
        <taxon>Embryophyta</taxon>
        <taxon>Tracheophyta</taxon>
        <taxon>Spermatophyta</taxon>
        <taxon>Magnoliopsida</taxon>
        <taxon>Liliopsida</taxon>
        <taxon>Poales</taxon>
        <taxon>Cyperaceae</taxon>
        <taxon>Cyperoideae</taxon>
        <taxon>Rhynchosporeae</taxon>
        <taxon>Rhynchospora</taxon>
    </lineage>
</organism>
<keyword evidence="5" id="KW-0675">Receptor</keyword>
<dbReference type="SUPFAM" id="SSF52058">
    <property type="entry name" value="L domain-like"/>
    <property type="match status" value="1"/>
</dbReference>
<evidence type="ECO:0000256" key="2">
    <source>
        <dbReference type="ARBA" id="ARBA00022737"/>
    </source>
</evidence>
<feature type="chain" id="PRO_5043473948" evidence="3">
    <location>
        <begin position="22"/>
        <end position="333"/>
    </location>
</feature>
<keyword evidence="1" id="KW-0433">Leucine-rich repeat</keyword>
<dbReference type="InterPro" id="IPR052595">
    <property type="entry name" value="LRRC69/RLP"/>
</dbReference>
<dbReference type="Pfam" id="PF08263">
    <property type="entry name" value="LRRNT_2"/>
    <property type="match status" value="1"/>
</dbReference>
<dbReference type="Gene3D" id="3.80.10.10">
    <property type="entry name" value="Ribonuclease Inhibitor"/>
    <property type="match status" value="1"/>
</dbReference>
<dbReference type="Pfam" id="PF00560">
    <property type="entry name" value="LRR_1"/>
    <property type="match status" value="4"/>
</dbReference>
<dbReference type="PANTHER" id="PTHR48057">
    <property type="entry name" value="LEUCINE-RICH REPEAT SERINE/THREONINE-PROTEIN KINASE 1"/>
    <property type="match status" value="1"/>
</dbReference>
<proteinExistence type="predicted"/>
<feature type="signal peptide" evidence="3">
    <location>
        <begin position="1"/>
        <end position="21"/>
    </location>
</feature>
<reference evidence="5" key="1">
    <citation type="submission" date="2022-08" db="EMBL/GenBank/DDBJ databases">
        <authorList>
            <person name="Marques A."/>
        </authorList>
    </citation>
    <scope>NUCLEOTIDE SEQUENCE</scope>
    <source>
        <strain evidence="5">RhyPub2mFocal</strain>
        <tissue evidence="5">Leaves</tissue>
    </source>
</reference>
<keyword evidence="3" id="KW-0732">Signal</keyword>
<gene>
    <name evidence="5" type="ORF">LUZ62_020488</name>
</gene>
<dbReference type="InterPro" id="IPR032675">
    <property type="entry name" value="LRR_dom_sf"/>
</dbReference>
<evidence type="ECO:0000313" key="6">
    <source>
        <dbReference type="Proteomes" id="UP001140206"/>
    </source>
</evidence>
<evidence type="ECO:0000259" key="4">
    <source>
        <dbReference type="Pfam" id="PF08263"/>
    </source>
</evidence>
<dbReference type="Proteomes" id="UP001140206">
    <property type="component" value="Chromosome 1"/>
</dbReference>
<accession>A0AAV8GRK7</accession>
<dbReference type="InterPro" id="IPR013210">
    <property type="entry name" value="LRR_N_plant-typ"/>
</dbReference>
<keyword evidence="6" id="KW-1185">Reference proteome</keyword>